<accession>A0A2H9ZXC2</accession>
<feature type="repeat" description="PPR" evidence="2">
    <location>
        <begin position="283"/>
        <end position="317"/>
    </location>
</feature>
<dbReference type="FunFam" id="1.25.40.10:FF:001093">
    <property type="entry name" value="Pentatricopeptide repeat-containing protein At2g34400"/>
    <property type="match status" value="1"/>
</dbReference>
<gene>
    <name evidence="4" type="primary">PCMP-E34</name>
    <name evidence="4" type="ORF">AXF42_Ash016272</name>
</gene>
<dbReference type="GO" id="GO:0003723">
    <property type="term" value="F:RNA binding"/>
    <property type="evidence" value="ECO:0007669"/>
    <property type="project" value="InterPro"/>
</dbReference>
<feature type="signal peptide" evidence="3">
    <location>
        <begin position="1"/>
        <end position="19"/>
    </location>
</feature>
<keyword evidence="1" id="KW-0677">Repeat</keyword>
<dbReference type="AlphaFoldDB" id="A0A2H9ZXC2"/>
<dbReference type="Gene3D" id="1.25.40.10">
    <property type="entry name" value="Tetratricopeptide repeat domain"/>
    <property type="match status" value="3"/>
</dbReference>
<keyword evidence="4" id="KW-0378">Hydrolase</keyword>
<dbReference type="GO" id="GO:0003678">
    <property type="term" value="F:DNA helicase activity"/>
    <property type="evidence" value="ECO:0007669"/>
    <property type="project" value="UniProtKB-EC"/>
</dbReference>
<evidence type="ECO:0000256" key="3">
    <source>
        <dbReference type="SAM" id="SignalP"/>
    </source>
</evidence>
<feature type="chain" id="PRO_5014172028" evidence="3">
    <location>
        <begin position="20"/>
        <end position="510"/>
    </location>
</feature>
<dbReference type="Pfam" id="PF01535">
    <property type="entry name" value="PPR"/>
    <property type="match status" value="6"/>
</dbReference>
<dbReference type="InterPro" id="IPR046848">
    <property type="entry name" value="E_motif"/>
</dbReference>
<keyword evidence="5" id="KW-1185">Reference proteome</keyword>
<keyword evidence="3" id="KW-0732">Signal</keyword>
<dbReference type="GO" id="GO:0009451">
    <property type="term" value="P:RNA modification"/>
    <property type="evidence" value="ECO:0007669"/>
    <property type="project" value="InterPro"/>
</dbReference>
<proteinExistence type="predicted"/>
<evidence type="ECO:0000313" key="5">
    <source>
        <dbReference type="Proteomes" id="UP000236161"/>
    </source>
</evidence>
<dbReference type="EC" id="3.6.4.12" evidence="4"/>
<dbReference type="InterPro" id="IPR011990">
    <property type="entry name" value="TPR-like_helical_dom_sf"/>
</dbReference>
<evidence type="ECO:0000256" key="2">
    <source>
        <dbReference type="PROSITE-ProRule" id="PRU00708"/>
    </source>
</evidence>
<evidence type="ECO:0000313" key="4">
    <source>
        <dbReference type="EMBL" id="PKA47926.1"/>
    </source>
</evidence>
<reference evidence="4 5" key="1">
    <citation type="journal article" date="2017" name="Nature">
        <title>The Apostasia genome and the evolution of orchids.</title>
        <authorList>
            <person name="Zhang G.Q."/>
            <person name="Liu K.W."/>
            <person name="Li Z."/>
            <person name="Lohaus R."/>
            <person name="Hsiao Y.Y."/>
            <person name="Niu S.C."/>
            <person name="Wang J.Y."/>
            <person name="Lin Y.C."/>
            <person name="Xu Q."/>
            <person name="Chen L.J."/>
            <person name="Yoshida K."/>
            <person name="Fujiwara S."/>
            <person name="Wang Z.W."/>
            <person name="Zhang Y.Q."/>
            <person name="Mitsuda N."/>
            <person name="Wang M."/>
            <person name="Liu G.H."/>
            <person name="Pecoraro L."/>
            <person name="Huang H.X."/>
            <person name="Xiao X.J."/>
            <person name="Lin M."/>
            <person name="Wu X.Y."/>
            <person name="Wu W.L."/>
            <person name="Chen Y.Y."/>
            <person name="Chang S.B."/>
            <person name="Sakamoto S."/>
            <person name="Ohme-Takagi M."/>
            <person name="Yagi M."/>
            <person name="Zeng S.J."/>
            <person name="Shen C.Y."/>
            <person name="Yeh C.M."/>
            <person name="Luo Y.B."/>
            <person name="Tsai W.C."/>
            <person name="Van de Peer Y."/>
            <person name="Liu Z.J."/>
        </authorList>
    </citation>
    <scope>NUCLEOTIDE SEQUENCE [LARGE SCALE GENOMIC DNA]</scope>
    <source>
        <strain evidence="5">cv. Shenzhen</strain>
        <tissue evidence="4">Stem</tissue>
    </source>
</reference>
<protein>
    <submittedName>
        <fullName evidence="4">Pentatricopeptide repeat-containing protein</fullName>
        <ecNumber evidence="4">3.6.4.12</ecNumber>
    </submittedName>
</protein>
<dbReference type="NCBIfam" id="TIGR00756">
    <property type="entry name" value="PPR"/>
    <property type="match status" value="2"/>
</dbReference>
<dbReference type="Proteomes" id="UP000236161">
    <property type="component" value="Unassembled WGS sequence"/>
</dbReference>
<dbReference type="PROSITE" id="PS51375">
    <property type="entry name" value="PPR"/>
    <property type="match status" value="2"/>
</dbReference>
<dbReference type="OrthoDB" id="185373at2759"/>
<evidence type="ECO:0000256" key="1">
    <source>
        <dbReference type="ARBA" id="ARBA00022737"/>
    </source>
</evidence>
<dbReference type="PANTHER" id="PTHR47926">
    <property type="entry name" value="PENTATRICOPEPTIDE REPEAT-CONTAINING PROTEIN"/>
    <property type="match status" value="1"/>
</dbReference>
<dbReference type="GO" id="GO:0016787">
    <property type="term" value="F:hydrolase activity"/>
    <property type="evidence" value="ECO:0007669"/>
    <property type="project" value="UniProtKB-KW"/>
</dbReference>
<sequence length="510" mass="56475">MRHAASVFLARGMCFGSMAAILQGFIESSSPSNGLPIHAHVIKLGRRPGTNVSIKLLILHLRCGSVIQARKVFDEMPQPTLSAFNYLISGYFKAGIFEESLNLARNLSFSGQKLDGFTISMILKLSATMGTLSIAKQAHTQILKSETGSDDVVFSALIDSYVKNETIDYARSVFYALPKRSLVCSTALIVGYMKQRLFKDAEETFSNLVERDVVVYNAMMEGYSRISETASRSFQIYKVMRLDGFIPTVSTAVSVIGACSLLSALQFGQQFHCEIIKTTIYSHVKAGSALIDMYCKCGRLEDARRIFDHMPEKNVFSWTSMIDGYGKNGYSYDALGLFYKMKTFNEVKPNCTTILSVLSACGHAGFVSEGQKIFESMDKDYGLKPRMEHYACMVDLLGRAGHLLEAYDFIKRVPQKPNSDAWTALLGASRVHGDVAMADIAAKELFMLCRNERPGAYIALSNTFAAAGRWDGVCRVRELMKDRGVSAKSGHSWIGSEEILHGFHCGWSIN</sequence>
<organism evidence="4 5">
    <name type="scientific">Apostasia shenzhenica</name>
    <dbReference type="NCBI Taxonomy" id="1088818"/>
    <lineage>
        <taxon>Eukaryota</taxon>
        <taxon>Viridiplantae</taxon>
        <taxon>Streptophyta</taxon>
        <taxon>Embryophyta</taxon>
        <taxon>Tracheophyta</taxon>
        <taxon>Spermatophyta</taxon>
        <taxon>Magnoliopsida</taxon>
        <taxon>Liliopsida</taxon>
        <taxon>Asparagales</taxon>
        <taxon>Orchidaceae</taxon>
        <taxon>Apostasioideae</taxon>
        <taxon>Apostasia</taxon>
    </lineage>
</organism>
<dbReference type="InterPro" id="IPR002885">
    <property type="entry name" value="PPR_rpt"/>
</dbReference>
<dbReference type="EMBL" id="KZ453008">
    <property type="protein sequence ID" value="PKA47926.1"/>
    <property type="molecule type" value="Genomic_DNA"/>
</dbReference>
<dbReference type="InterPro" id="IPR046960">
    <property type="entry name" value="PPR_At4g14850-like_plant"/>
</dbReference>
<dbReference type="Pfam" id="PF20431">
    <property type="entry name" value="E_motif"/>
    <property type="match status" value="1"/>
</dbReference>
<feature type="repeat" description="PPR" evidence="2">
    <location>
        <begin position="212"/>
        <end position="247"/>
    </location>
</feature>
<dbReference type="PANTHER" id="PTHR47926:SF535">
    <property type="entry name" value="PENTACOTRIPEPTIDE-REPEAT REGION OF PRORP DOMAIN-CONTAINING PROTEIN"/>
    <property type="match status" value="1"/>
</dbReference>
<name>A0A2H9ZXC2_9ASPA</name>